<evidence type="ECO:0000313" key="1">
    <source>
        <dbReference type="EMBL" id="MBB3205107.1"/>
    </source>
</evidence>
<organism evidence="1 2">
    <name type="scientific">Aporhodopirellula rubra</name>
    <dbReference type="NCBI Taxonomy" id="980271"/>
    <lineage>
        <taxon>Bacteria</taxon>
        <taxon>Pseudomonadati</taxon>
        <taxon>Planctomycetota</taxon>
        <taxon>Planctomycetia</taxon>
        <taxon>Pirellulales</taxon>
        <taxon>Pirellulaceae</taxon>
        <taxon>Aporhodopirellula</taxon>
    </lineage>
</organism>
<gene>
    <name evidence="1" type="ORF">FHS27_000874</name>
</gene>
<name>A0A7W5DVT4_9BACT</name>
<reference evidence="1 2" key="1">
    <citation type="submission" date="2020-08" db="EMBL/GenBank/DDBJ databases">
        <title>Genomic Encyclopedia of Type Strains, Phase III (KMG-III): the genomes of soil and plant-associated and newly described type strains.</title>
        <authorList>
            <person name="Whitman W."/>
        </authorList>
    </citation>
    <scope>NUCLEOTIDE SEQUENCE [LARGE SCALE GENOMIC DNA]</scope>
    <source>
        <strain evidence="1 2">CECT 8075</strain>
    </source>
</reference>
<dbReference type="AlphaFoldDB" id="A0A7W5DVT4"/>
<protein>
    <submittedName>
        <fullName evidence="1">Uncharacterized protein</fullName>
    </submittedName>
</protein>
<evidence type="ECO:0000313" key="2">
    <source>
        <dbReference type="Proteomes" id="UP000536179"/>
    </source>
</evidence>
<keyword evidence="2" id="KW-1185">Reference proteome</keyword>
<dbReference type="RefSeq" id="WP_184302119.1">
    <property type="nucleotide sequence ID" value="NZ_JACHXU010000002.1"/>
</dbReference>
<dbReference type="Proteomes" id="UP000536179">
    <property type="component" value="Unassembled WGS sequence"/>
</dbReference>
<sequence>MARDGEWFEMKSMRKRRMRTASWIPLYQEIEKSERQWPEIDFEEDVVVTRAAIFPSFVDKLREQLSWNELHCANGNRPEANEGMYSPARELWNHHVQQNDEFVDGEFLIFEHHTSSGREIMVSPDLICALKLERLGDSWVYALEGYGEVIRNQRSEDGTIHTVEIRAKHLKDYLCARKSQLVIGTFRSRCAILHSKPDFQFADTRDESSWYEFGVREINEDGGCYGQPFAISAYGFAETDHDDDVPVYKFDDERETWRKRHDIDTEGRKLYRVGCEMVLMETVPPADASPIVRGDDVVPTVRFVVDNDDSRLTAVDLIRPPNRWIWFSPSLVTTVLSFSRTRLRWASADTGFIDIPGHEPVHFGVNKRELINFFAKDVGELPLWWQERFVSHNVPPDGGVCPELTAAQMECRPARTTAAETKLAAAAERLDQAVSNAFGQPLFKEHAAQARLWGEIHRFAAPDEPAFFALAKNIVRTIVERMDMELLKSRTSNMDKKTGSLKRLAKIIDEAGGDGFSATTMLVGLNELRQRDSHLPSEKDLDDAYQFAGIVRTESPMIAAKKLIENTAGCVHCLATIVEGP</sequence>
<dbReference type="EMBL" id="JACHXU010000002">
    <property type="protein sequence ID" value="MBB3205107.1"/>
    <property type="molecule type" value="Genomic_DNA"/>
</dbReference>
<accession>A0A7W5DVT4</accession>
<proteinExistence type="predicted"/>
<comment type="caution">
    <text evidence="1">The sequence shown here is derived from an EMBL/GenBank/DDBJ whole genome shotgun (WGS) entry which is preliminary data.</text>
</comment>